<dbReference type="EMBL" id="SLXH01000046">
    <property type="protein sequence ID" value="TCP11275.1"/>
    <property type="molecule type" value="Genomic_DNA"/>
</dbReference>
<dbReference type="InterPro" id="IPR053842">
    <property type="entry name" value="NikA-like"/>
</dbReference>
<reference evidence="1 2" key="1">
    <citation type="submission" date="2019-03" db="EMBL/GenBank/DDBJ databases">
        <title>Genomic Encyclopedia of Type Strains, Phase IV (KMG-IV): sequencing the most valuable type-strain genomes for metagenomic binning, comparative biology and taxonomic classification.</title>
        <authorList>
            <person name="Goeker M."/>
        </authorList>
    </citation>
    <scope>NUCLEOTIDE SEQUENCE [LARGE SCALE GENOMIC DNA]</scope>
    <source>
        <strain evidence="1 2">DSM 1837</strain>
    </source>
</reference>
<proteinExistence type="predicted"/>
<evidence type="ECO:0000313" key="1">
    <source>
        <dbReference type="EMBL" id="TCP11275.1"/>
    </source>
</evidence>
<evidence type="ECO:0008006" key="3">
    <source>
        <dbReference type="Google" id="ProtNLM"/>
    </source>
</evidence>
<gene>
    <name evidence="1" type="ORF">EV674_14611</name>
</gene>
<keyword evidence="2" id="KW-1185">Reference proteome</keyword>
<comment type="caution">
    <text evidence="1">The sequence shown here is derived from an EMBL/GenBank/DDBJ whole genome shotgun (WGS) entry which is preliminary data.</text>
</comment>
<organism evidence="1 2">
    <name type="scientific">Simplicispira metamorpha</name>
    <dbReference type="NCBI Taxonomy" id="80881"/>
    <lineage>
        <taxon>Bacteria</taxon>
        <taxon>Pseudomonadati</taxon>
        <taxon>Pseudomonadota</taxon>
        <taxon>Betaproteobacteria</taxon>
        <taxon>Burkholderiales</taxon>
        <taxon>Comamonadaceae</taxon>
        <taxon>Simplicispira</taxon>
    </lineage>
</organism>
<evidence type="ECO:0000313" key="2">
    <source>
        <dbReference type="Proteomes" id="UP000295182"/>
    </source>
</evidence>
<name>A0A4R2MSW4_9BURK</name>
<protein>
    <recommendedName>
        <fullName evidence="3">Conjugal transfer protein TraJ</fullName>
    </recommendedName>
</protein>
<dbReference type="AlphaFoldDB" id="A0A4R2MSW4"/>
<dbReference type="Pfam" id="PF21983">
    <property type="entry name" value="NikA-like"/>
    <property type="match status" value="1"/>
</dbReference>
<dbReference type="Proteomes" id="UP000295182">
    <property type="component" value="Unassembled WGS sequence"/>
</dbReference>
<dbReference type="OrthoDB" id="7595056at2"/>
<dbReference type="RefSeq" id="WP_119014823.1">
    <property type="nucleotide sequence ID" value="NZ_QXNC01000054.1"/>
</dbReference>
<sequence>MATRSESRQKTELIQVRCTPEEKAALKARAAAFGISVGALCRETIFSTQPKSKTDQTAIQELANTRADLGRLGGLFKGWLAGSFERGKPGEKSQIEIRRLLDDIELAEAKVIASVKKLTGTP</sequence>
<accession>A0A4R2MSW4</accession>